<reference evidence="1 2" key="2">
    <citation type="journal article" date="2023" name="Mol. Biol. Evol.">
        <title>Genomics of Secondarily Temperate Adaptation in the Only Non-Antarctic Icefish.</title>
        <authorList>
            <person name="Rivera-Colon A.G."/>
            <person name="Rayamajhi N."/>
            <person name="Minhas B.F."/>
            <person name="Madrigal G."/>
            <person name="Bilyk K.T."/>
            <person name="Yoon V."/>
            <person name="Hune M."/>
            <person name="Gregory S."/>
            <person name="Cheng C.H.C."/>
            <person name="Catchen J.M."/>
        </authorList>
    </citation>
    <scope>NUCLEOTIDE SEQUENCE [LARGE SCALE GENOMIC DNA]</scope>
    <source>
        <strain evidence="1">JMC-PN-2008</strain>
    </source>
</reference>
<evidence type="ECO:0000313" key="2">
    <source>
        <dbReference type="Proteomes" id="UP001346869"/>
    </source>
</evidence>
<proteinExistence type="predicted"/>
<evidence type="ECO:0000313" key="1">
    <source>
        <dbReference type="EMBL" id="KAK5861205.1"/>
    </source>
</evidence>
<sequence length="82" mass="9020">MAAVDMAKEEAATQLFSEKNQANTGSLTLQPVGRPCTEWCLLLSEGKVGHHFSERVQCDPAPHLVLLTTDDGTVHLRLETKF</sequence>
<reference evidence="1 2" key="1">
    <citation type="journal article" date="2023" name="Genes (Basel)">
        <title>Chromosome-Level Genome Assembly and Circadian Gene Repertoire of the Patagonia Blennie Eleginops maclovinus-The Closest Ancestral Proxy of Antarctic Cryonotothenioids.</title>
        <authorList>
            <person name="Cheng C.C."/>
            <person name="Rivera-Colon A.G."/>
            <person name="Minhas B.F."/>
            <person name="Wilson L."/>
            <person name="Rayamajhi N."/>
            <person name="Vargas-Chacoff L."/>
            <person name="Catchen J.M."/>
        </authorList>
    </citation>
    <scope>NUCLEOTIDE SEQUENCE [LARGE SCALE GENOMIC DNA]</scope>
    <source>
        <strain evidence="1">JMC-PN-2008</strain>
    </source>
</reference>
<protein>
    <submittedName>
        <fullName evidence="1">Uncharacterized protein</fullName>
    </submittedName>
</protein>
<comment type="caution">
    <text evidence="1">The sequence shown here is derived from an EMBL/GenBank/DDBJ whole genome shotgun (WGS) entry which is preliminary data.</text>
</comment>
<dbReference type="EMBL" id="JAUZQC010000013">
    <property type="protein sequence ID" value="KAK5861205.1"/>
    <property type="molecule type" value="Genomic_DNA"/>
</dbReference>
<organism evidence="1 2">
    <name type="scientific">Eleginops maclovinus</name>
    <name type="common">Patagonian blennie</name>
    <name type="synonym">Eleginus maclovinus</name>
    <dbReference type="NCBI Taxonomy" id="56733"/>
    <lineage>
        <taxon>Eukaryota</taxon>
        <taxon>Metazoa</taxon>
        <taxon>Chordata</taxon>
        <taxon>Craniata</taxon>
        <taxon>Vertebrata</taxon>
        <taxon>Euteleostomi</taxon>
        <taxon>Actinopterygii</taxon>
        <taxon>Neopterygii</taxon>
        <taxon>Teleostei</taxon>
        <taxon>Neoteleostei</taxon>
        <taxon>Acanthomorphata</taxon>
        <taxon>Eupercaria</taxon>
        <taxon>Perciformes</taxon>
        <taxon>Notothenioidei</taxon>
        <taxon>Eleginopidae</taxon>
        <taxon>Eleginops</taxon>
    </lineage>
</organism>
<gene>
    <name evidence="1" type="ORF">PBY51_022619</name>
</gene>
<dbReference type="AlphaFoldDB" id="A0AAN7XK64"/>
<dbReference type="Proteomes" id="UP001346869">
    <property type="component" value="Unassembled WGS sequence"/>
</dbReference>
<keyword evidence="2" id="KW-1185">Reference proteome</keyword>
<name>A0AAN7XK64_ELEMC</name>
<accession>A0AAN7XK64</accession>